<dbReference type="EMBL" id="QEAN01000006">
    <property type="protein sequence ID" value="TPX54369.1"/>
    <property type="molecule type" value="Genomic_DNA"/>
</dbReference>
<name>A0A507DRK2_9FUNG</name>
<feature type="compositionally biased region" description="Polar residues" evidence="1">
    <location>
        <begin position="37"/>
        <end position="46"/>
    </location>
</feature>
<evidence type="ECO:0000313" key="2">
    <source>
        <dbReference type="EMBL" id="TPX54369.1"/>
    </source>
</evidence>
<feature type="region of interest" description="Disordered" evidence="1">
    <location>
        <begin position="23"/>
        <end position="54"/>
    </location>
</feature>
<proteinExistence type="predicted"/>
<evidence type="ECO:0000256" key="1">
    <source>
        <dbReference type="SAM" id="MobiDB-lite"/>
    </source>
</evidence>
<gene>
    <name evidence="2" type="ORF">SeMB42_g00330</name>
</gene>
<accession>A0A507DRK2</accession>
<organism evidence="2 3">
    <name type="scientific">Synchytrium endobioticum</name>
    <dbReference type="NCBI Taxonomy" id="286115"/>
    <lineage>
        <taxon>Eukaryota</taxon>
        <taxon>Fungi</taxon>
        <taxon>Fungi incertae sedis</taxon>
        <taxon>Chytridiomycota</taxon>
        <taxon>Chytridiomycota incertae sedis</taxon>
        <taxon>Chytridiomycetes</taxon>
        <taxon>Synchytriales</taxon>
        <taxon>Synchytriaceae</taxon>
        <taxon>Synchytrium</taxon>
    </lineage>
</organism>
<dbReference type="Proteomes" id="UP000317494">
    <property type="component" value="Unassembled WGS sequence"/>
</dbReference>
<dbReference type="AlphaFoldDB" id="A0A507DRK2"/>
<protein>
    <submittedName>
        <fullName evidence="2">Uncharacterized protein</fullName>
    </submittedName>
</protein>
<dbReference type="VEuPathDB" id="FungiDB:SeMB42_g00330"/>
<keyword evidence="3" id="KW-1185">Reference proteome</keyword>
<reference evidence="2 3" key="1">
    <citation type="journal article" date="2019" name="Sci. Rep.">
        <title>Comparative genomics of chytrid fungi reveal insights into the obligate biotrophic and pathogenic lifestyle of Synchytrium endobioticum.</title>
        <authorList>
            <person name="van de Vossenberg B.T.L.H."/>
            <person name="Warris S."/>
            <person name="Nguyen H.D.T."/>
            <person name="van Gent-Pelzer M.P.E."/>
            <person name="Joly D.L."/>
            <person name="van de Geest H.C."/>
            <person name="Bonants P.J.M."/>
            <person name="Smith D.S."/>
            <person name="Levesque C.A."/>
            <person name="van der Lee T.A.J."/>
        </authorList>
    </citation>
    <scope>NUCLEOTIDE SEQUENCE [LARGE SCALE GENOMIC DNA]</scope>
    <source>
        <strain evidence="2 3">MB42</strain>
    </source>
</reference>
<sequence>MECNEKANGFVFCFTLLWIDTASKPSPPDRYQIGKMGSTSPTSSATIEPPKGLGDSLGSWSDPIPVLQQVQWPITPTILTKNAI</sequence>
<evidence type="ECO:0000313" key="3">
    <source>
        <dbReference type="Proteomes" id="UP000317494"/>
    </source>
</evidence>
<comment type="caution">
    <text evidence="2">The sequence shown here is derived from an EMBL/GenBank/DDBJ whole genome shotgun (WGS) entry which is preliminary data.</text>
</comment>